<name>A0A6L3ZK74_9FLAO</name>
<dbReference type="Pfam" id="PF08889">
    <property type="entry name" value="WbqC"/>
    <property type="match status" value="1"/>
</dbReference>
<evidence type="ECO:0000313" key="1">
    <source>
        <dbReference type="EMBL" id="KAB2817550.1"/>
    </source>
</evidence>
<reference evidence="1 2" key="1">
    <citation type="submission" date="2019-10" db="EMBL/GenBank/DDBJ databases">
        <title>Genome sequence of Phaeocystidibacter marisrubri JCM30614 (type strain).</title>
        <authorList>
            <person name="Bowman J.P."/>
        </authorList>
    </citation>
    <scope>NUCLEOTIDE SEQUENCE [LARGE SCALE GENOMIC DNA]</scope>
    <source>
        <strain evidence="1 2">JCM 30614</strain>
    </source>
</reference>
<evidence type="ECO:0000313" key="2">
    <source>
        <dbReference type="Proteomes" id="UP000484164"/>
    </source>
</evidence>
<dbReference type="AlphaFoldDB" id="A0A6L3ZK74"/>
<proteinExistence type="predicted"/>
<protein>
    <submittedName>
        <fullName evidence="1">WbqC family protein</fullName>
    </submittedName>
</protein>
<accession>A0A6L3ZK74</accession>
<dbReference type="InterPro" id="IPR014985">
    <property type="entry name" value="WbqC"/>
</dbReference>
<dbReference type="EMBL" id="WBVQ01000001">
    <property type="protein sequence ID" value="KAB2817550.1"/>
    <property type="molecule type" value="Genomic_DNA"/>
</dbReference>
<dbReference type="OrthoDB" id="1523452at2"/>
<dbReference type="Proteomes" id="UP000484164">
    <property type="component" value="Unassembled WGS sequence"/>
</dbReference>
<gene>
    <name evidence="1" type="ORF">F8C82_03890</name>
</gene>
<organism evidence="1 2">
    <name type="scientific">Phaeocystidibacter marisrubri</name>
    <dbReference type="NCBI Taxonomy" id="1577780"/>
    <lineage>
        <taxon>Bacteria</taxon>
        <taxon>Pseudomonadati</taxon>
        <taxon>Bacteroidota</taxon>
        <taxon>Flavobacteriia</taxon>
        <taxon>Flavobacteriales</taxon>
        <taxon>Phaeocystidibacteraceae</taxon>
        <taxon>Phaeocystidibacter</taxon>
    </lineage>
</organism>
<comment type="caution">
    <text evidence="1">The sequence shown here is derived from an EMBL/GenBank/DDBJ whole genome shotgun (WGS) entry which is preliminary data.</text>
</comment>
<dbReference type="RefSeq" id="WP_151692175.1">
    <property type="nucleotide sequence ID" value="NZ_BMGX01000002.1"/>
</dbReference>
<sequence>MPKTVLPPALFPPIVYMSLWIGEDVAWNVERKYEKRSWRNRYRILGPNGAQDLSAQINHQSDKSVFSKVELDHKHDWVNKEWKSIETAYRNAAFFEALSPELQPIVSHPHSSLLERCEASMKWVLEQLQLPTSLEYNDGLPMHPTVMKPNEKFDTIAYRQVFASKHGFIGNLSVLDLLMNEGPLAYDILTEQYKLVSSDL</sequence>
<keyword evidence="2" id="KW-1185">Reference proteome</keyword>